<feature type="signal peptide" evidence="4">
    <location>
        <begin position="1"/>
        <end position="27"/>
    </location>
</feature>
<dbReference type="PANTHER" id="PTHR24104">
    <property type="entry name" value="E3 UBIQUITIN-PROTEIN LIGASE NHLRC1-RELATED"/>
    <property type="match status" value="1"/>
</dbReference>
<dbReference type="OrthoDB" id="9799230at2"/>
<accession>A0A173S9I2</accession>
<dbReference type="InterPro" id="IPR011042">
    <property type="entry name" value="6-blade_b-propeller_TolB-like"/>
</dbReference>
<name>A0A173S9I2_9FIRM</name>
<reference evidence="5 6" key="1">
    <citation type="submission" date="2015-09" db="EMBL/GenBank/DDBJ databases">
        <authorList>
            <consortium name="Pathogen Informatics"/>
        </authorList>
    </citation>
    <scope>NUCLEOTIDE SEQUENCE [LARGE SCALE GENOMIC DNA]</scope>
    <source>
        <strain evidence="5 6">2789STDY5834960</strain>
    </source>
</reference>
<evidence type="ECO:0000256" key="3">
    <source>
        <dbReference type="SAM" id="Phobius"/>
    </source>
</evidence>
<proteinExistence type="predicted"/>
<keyword evidence="4" id="KW-0732">Signal</keyword>
<organism evidence="5 6">
    <name type="scientific">Roseburia intestinalis</name>
    <dbReference type="NCBI Taxonomy" id="166486"/>
    <lineage>
        <taxon>Bacteria</taxon>
        <taxon>Bacillati</taxon>
        <taxon>Bacillota</taxon>
        <taxon>Clostridia</taxon>
        <taxon>Lachnospirales</taxon>
        <taxon>Lachnospiraceae</taxon>
        <taxon>Roseburia</taxon>
    </lineage>
</organism>
<feature type="transmembrane region" description="Helical" evidence="3">
    <location>
        <begin position="467"/>
        <end position="485"/>
    </location>
</feature>
<dbReference type="SUPFAM" id="SSF101898">
    <property type="entry name" value="NHL repeat"/>
    <property type="match status" value="1"/>
</dbReference>
<dbReference type="InterPro" id="IPR001258">
    <property type="entry name" value="NHL_repeat"/>
</dbReference>
<feature type="repeat" description="NHL" evidence="2">
    <location>
        <begin position="121"/>
        <end position="151"/>
    </location>
</feature>
<keyword evidence="3" id="KW-0812">Transmembrane</keyword>
<dbReference type="RefSeq" id="WP_055193406.1">
    <property type="nucleotide sequence ID" value="NZ_CABIYH010000005.1"/>
</dbReference>
<keyword evidence="1" id="KW-0677">Repeat</keyword>
<dbReference type="PROSITE" id="PS51125">
    <property type="entry name" value="NHL"/>
    <property type="match status" value="1"/>
</dbReference>
<dbReference type="STRING" id="166486.ERS852572_00839"/>
<dbReference type="EMBL" id="CYXZ01000005">
    <property type="protein sequence ID" value="CUM86457.1"/>
    <property type="molecule type" value="Genomic_DNA"/>
</dbReference>
<keyword evidence="3" id="KW-0472">Membrane</keyword>
<dbReference type="SUPFAM" id="SSF48452">
    <property type="entry name" value="TPR-like"/>
    <property type="match status" value="1"/>
</dbReference>
<dbReference type="Gene3D" id="2.120.10.30">
    <property type="entry name" value="TolB, C-terminal domain"/>
    <property type="match status" value="1"/>
</dbReference>
<dbReference type="InterPro" id="IPR011990">
    <property type="entry name" value="TPR-like_helical_dom_sf"/>
</dbReference>
<dbReference type="PaxDb" id="166486-ERS852572_00839"/>
<dbReference type="Proteomes" id="UP000095350">
    <property type="component" value="Unassembled WGS sequence"/>
</dbReference>
<dbReference type="GO" id="GO:0016829">
    <property type="term" value="F:lyase activity"/>
    <property type="evidence" value="ECO:0007669"/>
    <property type="project" value="UniProtKB-KW"/>
</dbReference>
<dbReference type="Pfam" id="PF01436">
    <property type="entry name" value="NHL"/>
    <property type="match status" value="1"/>
</dbReference>
<dbReference type="GO" id="GO:0008270">
    <property type="term" value="F:zinc ion binding"/>
    <property type="evidence" value="ECO:0007669"/>
    <property type="project" value="UniProtKB-KW"/>
</dbReference>
<gene>
    <name evidence="5" type="ORF">ERS852572_00839</name>
</gene>
<evidence type="ECO:0000256" key="1">
    <source>
        <dbReference type="ARBA" id="ARBA00022737"/>
    </source>
</evidence>
<evidence type="ECO:0000313" key="5">
    <source>
        <dbReference type="EMBL" id="CUM86457.1"/>
    </source>
</evidence>
<keyword evidence="5" id="KW-0456">Lyase</keyword>
<sequence>MKRRWKSLAAVMLGICILAGMAVDVWADDGSEKGYTYNYDYWGDISYSPDAYRTIGVYTSVELGLDKSFSSAEGMYVKDNSVYICDTGNNRIVQLERTDTENFEVVRIIDSIKGDTDVKTLSGPTDICVTDEGELYICDKGNHRILKLDKNLNYIMEFTKPIDSTFDQSTDFLPDKLEVDDVGRVFCIADNVNKGMIKYEADGSFTGFYGASPVTYDWTDYIWKKLATKAQRSALEAFVPTEYDNLYRDSEGFIFACTTNVSEQGVDSGEDEPIRRMNMLGNNILIENGNFNVIGDVYWGNAGGYKGPSLITDITALDSGIYFAVDKVRGHIFGYDTQGNMLFAFGGNGNMDGYFKLPSAIDHMGNDLLVLDAQNASITVFTPTEYGNLIYQAIAEYDAGDYEASGETWRKVMAMNGNYDQAYIGIGRALMRQGEYHEAMKYFKLKWDTTNYSKAFKQYRKMWVEEHIGLIFLLIFLVFILPMIVGKIKKIKWEIDTADIFNDRT</sequence>
<feature type="chain" id="PRO_5008011397" evidence="4">
    <location>
        <begin position="28"/>
        <end position="505"/>
    </location>
</feature>
<evidence type="ECO:0000256" key="2">
    <source>
        <dbReference type="PROSITE-ProRule" id="PRU00504"/>
    </source>
</evidence>
<evidence type="ECO:0000256" key="4">
    <source>
        <dbReference type="SAM" id="SignalP"/>
    </source>
</evidence>
<protein>
    <submittedName>
        <fullName evidence="5">Streptogramin lyase</fullName>
    </submittedName>
</protein>
<keyword evidence="3" id="KW-1133">Transmembrane helix</keyword>
<dbReference type="InterPro" id="IPR050952">
    <property type="entry name" value="TRIM-NHL_E3_ligases"/>
</dbReference>
<evidence type="ECO:0000313" key="6">
    <source>
        <dbReference type="Proteomes" id="UP000095350"/>
    </source>
</evidence>
<dbReference type="PANTHER" id="PTHR24104:SF25">
    <property type="entry name" value="PROTEIN LIN-41"/>
    <property type="match status" value="1"/>
</dbReference>
<dbReference type="AlphaFoldDB" id="A0A173S9I2"/>
<dbReference type="Gene3D" id="1.25.40.10">
    <property type="entry name" value="Tetratricopeptide repeat domain"/>
    <property type="match status" value="1"/>
</dbReference>